<dbReference type="KEGG" id="ima:PO878_09385"/>
<feature type="region of interest" description="Disordered" evidence="1">
    <location>
        <begin position="41"/>
        <end position="67"/>
    </location>
</feature>
<dbReference type="RefSeq" id="WP_272738449.1">
    <property type="nucleotide sequence ID" value="NZ_CP116942.1"/>
</dbReference>
<sequence length="323" mass="35783">MEGLSKAVLLAAHCWEDVDRVPGRPEMTAFRRRVRHRQARWRERNGLPMGTQPIAPKPGEDPRPLGSRLPLDLAGRSGANFLIPTARAAVDDRLAQPEPHQTLSTQRLWADLLSSMPMCFNLFGDLAQEPAAATAAIHAWWPDVPGGVDCVAFEHSPGRLDADYLGNRSAFDVAFLLDLGSSRGVLGIETKYHERTGSEKTPSDARLARYREVSERSGAFRPDALEDLIGTDLQQIWLDHLLVLSMIQHPSERWAWGRFVLVHPAENLDFADACRRYGELLVGEQNTFASATIESLLAVDGALPLATARAFRDRYLTDEGEGS</sequence>
<name>A0AAF0BXC9_9ACTN</name>
<organism evidence="3 4">
    <name type="scientific">Iamia majanohamensis</name>
    <dbReference type="NCBI Taxonomy" id="467976"/>
    <lineage>
        <taxon>Bacteria</taxon>
        <taxon>Bacillati</taxon>
        <taxon>Actinomycetota</taxon>
        <taxon>Acidimicrobiia</taxon>
        <taxon>Acidimicrobiales</taxon>
        <taxon>Iamiaceae</taxon>
        <taxon>Iamia</taxon>
    </lineage>
</organism>
<evidence type="ECO:0000313" key="4">
    <source>
        <dbReference type="Proteomes" id="UP001216390"/>
    </source>
</evidence>
<gene>
    <name evidence="3" type="ORF">PO878_09385</name>
</gene>
<protein>
    <recommendedName>
        <fullName evidence="2">PD-(D/E)XK nuclease-like domain-containing protein</fullName>
    </recommendedName>
</protein>
<evidence type="ECO:0000259" key="2">
    <source>
        <dbReference type="Pfam" id="PF20796"/>
    </source>
</evidence>
<keyword evidence="4" id="KW-1185">Reference proteome</keyword>
<proteinExistence type="predicted"/>
<evidence type="ECO:0000256" key="1">
    <source>
        <dbReference type="SAM" id="MobiDB-lite"/>
    </source>
</evidence>
<accession>A0AAF0BXC9</accession>
<dbReference type="InterPro" id="IPR048822">
    <property type="entry name" value="PDDEXK_13"/>
</dbReference>
<dbReference type="Proteomes" id="UP001216390">
    <property type="component" value="Chromosome"/>
</dbReference>
<dbReference type="EMBL" id="CP116942">
    <property type="protein sequence ID" value="WCO68935.1"/>
    <property type="molecule type" value="Genomic_DNA"/>
</dbReference>
<reference evidence="3" key="1">
    <citation type="submission" date="2023-01" db="EMBL/GenBank/DDBJ databases">
        <title>The diversity of Class Acidimicrobiia in South China Sea sediment environments and the proposal of Iamia marina sp. nov., a novel species of the genus Iamia.</title>
        <authorList>
            <person name="He Y."/>
            <person name="Tian X."/>
        </authorList>
    </citation>
    <scope>NUCLEOTIDE SEQUENCE</scope>
    <source>
        <strain evidence="3">DSM 19957</strain>
    </source>
</reference>
<feature type="domain" description="PD-(D/E)XK nuclease-like" evidence="2">
    <location>
        <begin position="28"/>
        <end position="316"/>
    </location>
</feature>
<dbReference type="AlphaFoldDB" id="A0AAF0BXC9"/>
<dbReference type="Pfam" id="PF20796">
    <property type="entry name" value="PDDEXK_13"/>
    <property type="match status" value="1"/>
</dbReference>
<evidence type="ECO:0000313" key="3">
    <source>
        <dbReference type="EMBL" id="WCO68935.1"/>
    </source>
</evidence>